<dbReference type="GO" id="GO:0045202">
    <property type="term" value="C:synapse"/>
    <property type="evidence" value="ECO:0007669"/>
    <property type="project" value="TreeGrafter"/>
</dbReference>
<dbReference type="InterPro" id="IPR017884">
    <property type="entry name" value="SANT_dom"/>
</dbReference>
<evidence type="ECO:0000313" key="13">
    <source>
        <dbReference type="EMBL" id="KAK2144978.1"/>
    </source>
</evidence>
<feature type="compositionally biased region" description="Acidic residues" evidence="8">
    <location>
        <begin position="718"/>
        <end position="732"/>
    </location>
</feature>
<dbReference type="GO" id="GO:0006325">
    <property type="term" value="P:chromatin organization"/>
    <property type="evidence" value="ECO:0007669"/>
    <property type="project" value="UniProtKB-KW"/>
</dbReference>
<dbReference type="InterPro" id="IPR009057">
    <property type="entry name" value="Homeodomain-like_sf"/>
</dbReference>
<evidence type="ECO:0000256" key="7">
    <source>
        <dbReference type="SAM" id="Coils"/>
    </source>
</evidence>
<dbReference type="InterPro" id="IPR032451">
    <property type="entry name" value="SMARCC_C"/>
</dbReference>
<dbReference type="InterPro" id="IPR001005">
    <property type="entry name" value="SANT/Myb"/>
</dbReference>
<dbReference type="Pfam" id="PF00249">
    <property type="entry name" value="Myb_DNA-binding"/>
    <property type="match status" value="1"/>
</dbReference>
<dbReference type="SMART" id="SM00717">
    <property type="entry name" value="SANT"/>
    <property type="match status" value="1"/>
</dbReference>
<feature type="coiled-coil region" evidence="7">
    <location>
        <begin position="967"/>
        <end position="998"/>
    </location>
</feature>
<keyword evidence="5" id="KW-0539">Nucleus</keyword>
<feature type="domain" description="Myb-like" evidence="9">
    <location>
        <begin position="578"/>
        <end position="628"/>
    </location>
</feature>
<dbReference type="Gene3D" id="1.10.10.60">
    <property type="entry name" value="Homeodomain-like"/>
    <property type="match status" value="1"/>
</dbReference>
<feature type="region of interest" description="Disordered" evidence="8">
    <location>
        <begin position="871"/>
        <end position="891"/>
    </location>
</feature>
<dbReference type="EMBL" id="JAODUP010000714">
    <property type="protein sequence ID" value="KAK2144978.1"/>
    <property type="molecule type" value="Genomic_DNA"/>
</dbReference>
<dbReference type="FunFam" id="1.10.10.10:FF:000020">
    <property type="entry name" value="SWI/SNF complex subunit SMARCC2 isoform c"/>
    <property type="match status" value="1"/>
</dbReference>
<dbReference type="GO" id="GO:0016514">
    <property type="term" value="C:SWI/SNF complex"/>
    <property type="evidence" value="ECO:0007669"/>
    <property type="project" value="UniProtKB-ARBA"/>
</dbReference>
<keyword evidence="14" id="KW-1185">Reference proteome</keyword>
<gene>
    <name evidence="13" type="ORF">LSH36_714g01006</name>
</gene>
<sequence length="1036" mass="119162">MNSVICINPLRRKYTQTEPPTNKGLSSLVLQLLQFQEDNFGRGVSKPPLCKLPMKHFLDFKPGGPLCHILAAVYKFKSEQGWRRFDFVSPSRVDRNVEMFMQIERSLVQNKCMTQPAVYLRPEIDKILITKLKDIVKRHQGCIVDRIEEATHVVYPPPNCREEEEYLRPILKRDRNLLIHWFYYPDSYDTWHMDVEVDHETDAPYDPDERYQVNAFWLLDLEQFNEWMNEEDYLVDEEGDGKRGRKVHHVVRLTTDDITPCTEDRGKREKKPKRRRSPSPPQQMSKKRNKRGGRGTTTTPARLYPGRSPAVSNSKRRGVALGEEEEDLTKEMENPSPEPNIQQVNIPKAVTGSKTKDADLQPVKGGTMVELDEDEAVDDTKVTTDVTHETDVKKEEEENVCEQTHHIVVPSYTAWFDYNGIHAIERRALPEFFNGKNKSKTPEIYMAYRNFMIDTYRLNPQEYLTSTACRRNLAGDVCAIIRVHAFLEQWGLINYQVDPDNRPTPMGPPSTSHFHILTDTPSGLQPINPPKSNQPSSAKVLCDLDKDKTKDEDELDKKEPIYGLRTDMYAKKALHDKGAATRSREWTDQETLLLLEGLEMFKDDWNKVAEHVGSRTQDECILHFLRLPIEDPYLEEDTGVSEEFGKMKEEVPPPLIDAHVKMIQETIKEGQQVDATYGLEKSGIAGTGPEQEEETATSGSDKSKELKDEPKSEKDVEAPMETDENKEDEQTSGEDKEKLNNDDEKESKKEDVKEKKELRGMRPNTTHLGPGEDKDHDEEWKEKVTKCLFHERKHTIIILHILKRYTVMFQTKELMLRRTADEQLLLMKEFCICFIQPNELTGKFVKHFIQLDLSEPSNIYKDVYVGSDVKKNSDDEKSNDGEKIKCDEENKETTVEKKITEGVNKEEDEPKKKSAEATIATAAASALAAAAVKAKHLAAVEERKIKSLVALLVETQMKKLEIKLRHFEELEAIMDREREALEHQRQELLRERQQFHMEQLRAAEFRAKQVAAQQLAAEKQGQGPMAQLAGEQEILG</sequence>
<reference evidence="13" key="1">
    <citation type="journal article" date="2023" name="Mol. Biol. Evol.">
        <title>Third-Generation Sequencing Reveals the Adaptive Role of the Epigenome in Three Deep-Sea Polychaetes.</title>
        <authorList>
            <person name="Perez M."/>
            <person name="Aroh O."/>
            <person name="Sun Y."/>
            <person name="Lan Y."/>
            <person name="Juniper S.K."/>
            <person name="Young C.R."/>
            <person name="Angers B."/>
            <person name="Qian P.Y."/>
        </authorList>
    </citation>
    <scope>NUCLEOTIDE SEQUENCE</scope>
    <source>
        <strain evidence="13">P08H-3</strain>
    </source>
</reference>
<dbReference type="PROSITE" id="PS51293">
    <property type="entry name" value="SANT"/>
    <property type="match status" value="1"/>
</dbReference>
<dbReference type="PANTHER" id="PTHR15381">
    <property type="entry name" value="CHONDROITIN SULFATE PROTEOGLYCAN 5 -RELATED"/>
    <property type="match status" value="1"/>
</dbReference>
<dbReference type="InterPro" id="IPR036420">
    <property type="entry name" value="BRCT_dom_sf"/>
</dbReference>
<feature type="region of interest" description="Disordered" evidence="8">
    <location>
        <begin position="257"/>
        <end position="342"/>
    </location>
</feature>
<keyword evidence="2" id="KW-0156">Chromatin regulator</keyword>
<comment type="caution">
    <text evidence="13">The sequence shown here is derived from an EMBL/GenBank/DDBJ whole genome shotgun (WGS) entry which is preliminary data.</text>
</comment>
<organism evidence="13 14">
    <name type="scientific">Paralvinella palmiformis</name>
    <dbReference type="NCBI Taxonomy" id="53620"/>
    <lineage>
        <taxon>Eukaryota</taxon>
        <taxon>Metazoa</taxon>
        <taxon>Spiralia</taxon>
        <taxon>Lophotrochozoa</taxon>
        <taxon>Annelida</taxon>
        <taxon>Polychaeta</taxon>
        <taxon>Sedentaria</taxon>
        <taxon>Canalipalpata</taxon>
        <taxon>Terebellida</taxon>
        <taxon>Terebelliformia</taxon>
        <taxon>Alvinellidae</taxon>
        <taxon>Paralvinella</taxon>
    </lineage>
</organism>
<keyword evidence="3" id="KW-0805">Transcription regulation</keyword>
<evidence type="ECO:0000256" key="6">
    <source>
        <dbReference type="ARBA" id="ARBA00049655"/>
    </source>
</evidence>
<dbReference type="SUPFAM" id="SSF46689">
    <property type="entry name" value="Homeodomain-like"/>
    <property type="match status" value="2"/>
</dbReference>
<feature type="region of interest" description="Disordered" evidence="8">
    <location>
        <begin position="681"/>
        <end position="777"/>
    </location>
</feature>
<evidence type="ECO:0000256" key="2">
    <source>
        <dbReference type="ARBA" id="ARBA00022853"/>
    </source>
</evidence>
<feature type="compositionally biased region" description="Basic and acidic residues" evidence="8">
    <location>
        <begin position="733"/>
        <end position="760"/>
    </location>
</feature>
<dbReference type="Proteomes" id="UP001208570">
    <property type="component" value="Unassembled WGS sequence"/>
</dbReference>
<dbReference type="Pfam" id="PF16498">
    <property type="entry name" value="SWIRM-assoc_3"/>
    <property type="match status" value="1"/>
</dbReference>
<evidence type="ECO:0000259" key="11">
    <source>
        <dbReference type="PROSITE" id="PS51293"/>
    </source>
</evidence>
<dbReference type="PROSITE" id="PS52032">
    <property type="entry name" value="MARR_BRCT_CHROMO"/>
    <property type="match status" value="1"/>
</dbReference>
<dbReference type="GO" id="GO:0006355">
    <property type="term" value="P:regulation of DNA-templated transcription"/>
    <property type="evidence" value="ECO:0007669"/>
    <property type="project" value="UniProtKB-ARBA"/>
</dbReference>
<evidence type="ECO:0000256" key="3">
    <source>
        <dbReference type="ARBA" id="ARBA00023015"/>
    </source>
</evidence>
<evidence type="ECO:0000313" key="14">
    <source>
        <dbReference type="Proteomes" id="UP001208570"/>
    </source>
</evidence>
<dbReference type="Gene3D" id="1.10.10.10">
    <property type="entry name" value="Winged helix-like DNA-binding domain superfamily/Winged helix DNA-binding domain"/>
    <property type="match status" value="1"/>
</dbReference>
<feature type="domain" description="SWIRM" evidence="10">
    <location>
        <begin position="407"/>
        <end position="504"/>
    </location>
</feature>
<feature type="compositionally biased region" description="Basic residues" evidence="8">
    <location>
        <begin position="268"/>
        <end position="277"/>
    </location>
</feature>
<keyword evidence="7" id="KW-0175">Coiled coil</keyword>
<evidence type="ECO:0008006" key="15">
    <source>
        <dbReference type="Google" id="ProtNLM"/>
    </source>
</evidence>
<dbReference type="Pfam" id="PF04433">
    <property type="entry name" value="SWIRM"/>
    <property type="match status" value="1"/>
</dbReference>
<dbReference type="PROSITE" id="PS50934">
    <property type="entry name" value="SWIRM"/>
    <property type="match status" value="1"/>
</dbReference>
<dbReference type="GO" id="GO:0048858">
    <property type="term" value="P:cell projection morphogenesis"/>
    <property type="evidence" value="ECO:0007669"/>
    <property type="project" value="TreeGrafter"/>
</dbReference>
<dbReference type="InterPro" id="IPR032450">
    <property type="entry name" value="SMARCC_N"/>
</dbReference>
<name>A0AAD9J290_9ANNE</name>
<feature type="domain" description="Chromo" evidence="12">
    <location>
        <begin position="1"/>
        <end position="250"/>
    </location>
</feature>
<dbReference type="PROSITE" id="PS50090">
    <property type="entry name" value="MYB_LIKE"/>
    <property type="match status" value="1"/>
</dbReference>
<dbReference type="Pfam" id="PF16496">
    <property type="entry name" value="SWIRM-assoc_2"/>
    <property type="match status" value="1"/>
</dbReference>
<evidence type="ECO:0000259" key="10">
    <source>
        <dbReference type="PROSITE" id="PS50934"/>
    </source>
</evidence>
<comment type="subcellular location">
    <subcellularLocation>
        <location evidence="1">Nucleus</location>
    </subcellularLocation>
</comment>
<dbReference type="InterPro" id="IPR032448">
    <property type="entry name" value="SWIRM-assoc"/>
</dbReference>
<dbReference type="AlphaFoldDB" id="A0AAD9J290"/>
<proteinExistence type="inferred from homology"/>
<evidence type="ECO:0000256" key="4">
    <source>
        <dbReference type="ARBA" id="ARBA00023163"/>
    </source>
</evidence>
<dbReference type="PANTHER" id="PTHR15381:SF1">
    <property type="entry name" value="CHONDROITIN SULFATE PROTEOGLYCAN 5"/>
    <property type="match status" value="1"/>
</dbReference>
<dbReference type="FunFam" id="1.10.10.60:FF:000014">
    <property type="entry name" value="SWI/SNF complex subunit SMARCC2 isoform C"/>
    <property type="match status" value="1"/>
</dbReference>
<dbReference type="SUPFAM" id="SSF52113">
    <property type="entry name" value="BRCT domain"/>
    <property type="match status" value="1"/>
</dbReference>
<evidence type="ECO:0000256" key="8">
    <source>
        <dbReference type="SAM" id="MobiDB-lite"/>
    </source>
</evidence>
<feature type="compositionally biased region" description="Basic and acidic residues" evidence="8">
    <location>
        <begin position="701"/>
        <end position="717"/>
    </location>
</feature>
<comment type="similarity">
    <text evidence="6">Belongs to the SMARCC family.</text>
</comment>
<dbReference type="InterPro" id="IPR036388">
    <property type="entry name" value="WH-like_DNA-bd_sf"/>
</dbReference>
<evidence type="ECO:0000256" key="1">
    <source>
        <dbReference type="ARBA" id="ARBA00004123"/>
    </source>
</evidence>
<evidence type="ECO:0000259" key="9">
    <source>
        <dbReference type="PROSITE" id="PS50090"/>
    </source>
</evidence>
<dbReference type="InterPro" id="IPR049898">
    <property type="entry name" value="MARR_BRCT_CHROMO"/>
</dbReference>
<accession>A0AAD9J290</accession>
<dbReference type="InterPro" id="IPR007526">
    <property type="entry name" value="SWIRM"/>
</dbReference>
<evidence type="ECO:0000256" key="5">
    <source>
        <dbReference type="ARBA" id="ARBA00023242"/>
    </source>
</evidence>
<keyword evidence="4" id="KW-0804">Transcription</keyword>
<protein>
    <recommendedName>
        <fullName evidence="15">SWI/SNF complex subunit SMARCC2</fullName>
    </recommendedName>
</protein>
<evidence type="ECO:0000259" key="12">
    <source>
        <dbReference type="PROSITE" id="PS52032"/>
    </source>
</evidence>
<feature type="domain" description="SANT" evidence="11">
    <location>
        <begin position="581"/>
        <end position="632"/>
    </location>
</feature>
<dbReference type="Pfam" id="PF16495">
    <property type="entry name" value="SWIRM-assoc_1"/>
    <property type="match status" value="1"/>
</dbReference>